<feature type="binding site" evidence="7">
    <location>
        <begin position="91"/>
        <end position="95"/>
    </location>
    <ligand>
        <name>GTP</name>
        <dbReference type="ChEBI" id="CHEBI:37565"/>
    </ligand>
</feature>
<evidence type="ECO:0000313" key="10">
    <source>
        <dbReference type="Proteomes" id="UP000004283"/>
    </source>
</evidence>
<dbReference type="FunFam" id="3.30.230.10:FF:000003">
    <property type="entry name" value="Elongation factor G"/>
    <property type="match status" value="1"/>
</dbReference>
<comment type="function">
    <text evidence="7">Catalyzes the GTP-dependent ribosomal translocation step during translation elongation. During this step, the ribosome changes from the pre-translocational (PRE) to the post-translocational (POST) state as the newly formed A-site-bound peptidyl-tRNA and P-site-bound deacylated tRNA move to the P and E sites, respectively. Catalyzes the coordinated movement of the two tRNA molecules, the mRNA and conformational changes in the ribosome.</text>
</comment>
<evidence type="ECO:0000256" key="1">
    <source>
        <dbReference type="ARBA" id="ARBA00005870"/>
    </source>
</evidence>
<dbReference type="NCBIfam" id="TIGR00484">
    <property type="entry name" value="EF-G"/>
    <property type="match status" value="1"/>
</dbReference>
<comment type="caution">
    <text evidence="9">The sequence shown here is derived from an EMBL/GenBank/DDBJ whole genome shotgun (WGS) entry which is preliminary data.</text>
</comment>
<dbReference type="SUPFAM" id="SSF50447">
    <property type="entry name" value="Translation proteins"/>
    <property type="match status" value="1"/>
</dbReference>
<dbReference type="FunFam" id="3.40.50.300:FF:000029">
    <property type="entry name" value="Elongation factor G"/>
    <property type="match status" value="1"/>
</dbReference>
<dbReference type="PANTHER" id="PTHR43261:SF1">
    <property type="entry name" value="RIBOSOME-RELEASING FACTOR 2, MITOCHONDRIAL"/>
    <property type="match status" value="1"/>
</dbReference>
<dbReference type="InterPro" id="IPR014721">
    <property type="entry name" value="Ribsml_uS5_D2-typ_fold_subgr"/>
</dbReference>
<dbReference type="InterPro" id="IPR005225">
    <property type="entry name" value="Small_GTP-bd"/>
</dbReference>
<dbReference type="PRINTS" id="PR00315">
    <property type="entry name" value="ELONGATNFCT"/>
</dbReference>
<dbReference type="InterPro" id="IPR041095">
    <property type="entry name" value="EFG_II"/>
</dbReference>
<dbReference type="HAMAP" id="MF_00054_B">
    <property type="entry name" value="EF_G_EF_2_B"/>
    <property type="match status" value="1"/>
</dbReference>
<dbReference type="Gene3D" id="2.40.30.10">
    <property type="entry name" value="Translation factors"/>
    <property type="match status" value="1"/>
</dbReference>
<dbReference type="SUPFAM" id="SSF54211">
    <property type="entry name" value="Ribosomal protein S5 domain 2-like"/>
    <property type="match status" value="1"/>
</dbReference>
<dbReference type="Gene3D" id="3.30.70.240">
    <property type="match status" value="1"/>
</dbReference>
<dbReference type="InterPro" id="IPR000640">
    <property type="entry name" value="EFG_V-like"/>
</dbReference>
<evidence type="ECO:0000256" key="7">
    <source>
        <dbReference type="HAMAP-Rule" id="MF_00054"/>
    </source>
</evidence>
<evidence type="ECO:0000256" key="6">
    <source>
        <dbReference type="ARBA" id="ARBA00023134"/>
    </source>
</evidence>
<dbReference type="FunFam" id="3.30.70.240:FF:000001">
    <property type="entry name" value="Elongation factor G"/>
    <property type="match status" value="1"/>
</dbReference>
<dbReference type="GO" id="GO:0003924">
    <property type="term" value="F:GTPase activity"/>
    <property type="evidence" value="ECO:0007669"/>
    <property type="project" value="InterPro"/>
</dbReference>
<dbReference type="Gene3D" id="3.30.70.870">
    <property type="entry name" value="Elongation Factor G (Translational Gtpase), domain 3"/>
    <property type="match status" value="1"/>
</dbReference>
<dbReference type="RefSeq" id="WP_002816047.1">
    <property type="nucleotide sequence ID" value="NZ_GG693387.1"/>
</dbReference>
<comment type="subcellular location">
    <subcellularLocation>
        <location evidence="7">Cytoplasm</location>
    </subcellularLocation>
</comment>
<dbReference type="Pfam" id="PF00679">
    <property type="entry name" value="EFG_C"/>
    <property type="match status" value="1"/>
</dbReference>
<dbReference type="GO" id="GO:0005737">
    <property type="term" value="C:cytoplasm"/>
    <property type="evidence" value="ECO:0007669"/>
    <property type="project" value="UniProtKB-SubCell"/>
</dbReference>
<protein>
    <recommendedName>
        <fullName evidence="2 7">Elongation factor G</fullName>
        <shortName evidence="7">EF-G</shortName>
    </recommendedName>
</protein>
<keyword evidence="6 7" id="KW-0342">GTP-binding</keyword>
<dbReference type="FunFam" id="3.30.70.870:FF:000001">
    <property type="entry name" value="Elongation factor G"/>
    <property type="match status" value="1"/>
</dbReference>
<keyword evidence="5 7" id="KW-0648">Protein biosynthesis</keyword>
<dbReference type="CDD" id="cd04088">
    <property type="entry name" value="EFG_mtEFG_II"/>
    <property type="match status" value="1"/>
</dbReference>
<dbReference type="GO" id="GO:0005525">
    <property type="term" value="F:GTP binding"/>
    <property type="evidence" value="ECO:0007669"/>
    <property type="project" value="UniProtKB-UniRule"/>
</dbReference>
<feature type="domain" description="Tr-type G" evidence="8">
    <location>
        <begin position="9"/>
        <end position="292"/>
    </location>
</feature>
<dbReference type="CDD" id="cd01886">
    <property type="entry name" value="EF-G"/>
    <property type="match status" value="1"/>
</dbReference>
<proteinExistence type="inferred from homology"/>
<dbReference type="InterPro" id="IPR000795">
    <property type="entry name" value="T_Tr_GTP-bd_dom"/>
</dbReference>
<feature type="binding site" evidence="7">
    <location>
        <begin position="145"/>
        <end position="148"/>
    </location>
    <ligand>
        <name>GTP</name>
        <dbReference type="ChEBI" id="CHEBI:37565"/>
    </ligand>
</feature>
<dbReference type="InterPro" id="IPR009022">
    <property type="entry name" value="EFG_III"/>
</dbReference>
<dbReference type="Proteomes" id="UP000004283">
    <property type="component" value="Unassembled WGS sequence"/>
</dbReference>
<name>C2KI69_LEUMC</name>
<dbReference type="InterPro" id="IPR009000">
    <property type="entry name" value="Transl_B-barrel_sf"/>
</dbReference>
<dbReference type="InterPro" id="IPR035649">
    <property type="entry name" value="EFG_V"/>
</dbReference>
<dbReference type="InterPro" id="IPR053905">
    <property type="entry name" value="EF-G-like_DII"/>
</dbReference>
<dbReference type="PANTHER" id="PTHR43261">
    <property type="entry name" value="TRANSLATION ELONGATION FACTOR G-RELATED"/>
    <property type="match status" value="1"/>
</dbReference>
<dbReference type="Gene3D" id="3.30.230.10">
    <property type="match status" value="1"/>
</dbReference>
<dbReference type="Pfam" id="PF00009">
    <property type="entry name" value="GTP_EFTU"/>
    <property type="match status" value="1"/>
</dbReference>
<dbReference type="InterPro" id="IPR005517">
    <property type="entry name" value="Transl_elong_EFG/EF2_IV"/>
</dbReference>
<evidence type="ECO:0000256" key="5">
    <source>
        <dbReference type="ARBA" id="ARBA00022917"/>
    </source>
</evidence>
<dbReference type="AlphaFoldDB" id="C2KI69"/>
<dbReference type="SMART" id="SM00838">
    <property type="entry name" value="EFG_C"/>
    <property type="match status" value="1"/>
</dbReference>
<evidence type="ECO:0000313" key="9">
    <source>
        <dbReference type="EMBL" id="EEJ43114.1"/>
    </source>
</evidence>
<evidence type="ECO:0000256" key="4">
    <source>
        <dbReference type="ARBA" id="ARBA00022768"/>
    </source>
</evidence>
<keyword evidence="3 7" id="KW-0547">Nucleotide-binding</keyword>
<dbReference type="EMBL" id="ACKV01000009">
    <property type="protein sequence ID" value="EEJ43114.1"/>
    <property type="molecule type" value="Genomic_DNA"/>
</dbReference>
<dbReference type="NCBIfam" id="NF009379">
    <property type="entry name" value="PRK12740.1-3"/>
    <property type="match status" value="1"/>
</dbReference>
<dbReference type="FunFam" id="2.40.30.10:FF:000006">
    <property type="entry name" value="Elongation factor G"/>
    <property type="match status" value="1"/>
</dbReference>
<dbReference type="CDD" id="cd16262">
    <property type="entry name" value="EFG_III"/>
    <property type="match status" value="1"/>
</dbReference>
<dbReference type="InterPro" id="IPR031157">
    <property type="entry name" value="G_TR_CS"/>
</dbReference>
<evidence type="ECO:0000259" key="8">
    <source>
        <dbReference type="PROSITE" id="PS51722"/>
    </source>
</evidence>
<dbReference type="PROSITE" id="PS51722">
    <property type="entry name" value="G_TR_2"/>
    <property type="match status" value="1"/>
</dbReference>
<dbReference type="NCBIfam" id="TIGR00231">
    <property type="entry name" value="small_GTP"/>
    <property type="match status" value="1"/>
</dbReference>
<dbReference type="InterPro" id="IPR035647">
    <property type="entry name" value="EFG_III/V"/>
</dbReference>
<sequence>MAKREYPLERTRNIGIMAHIDAGKTTTTERILYYTGKIHKIGETHDGASQMDFMEQEKERGITIQSAATTAVWHGFFDQFAKTPYRVNIIDTPGHVDFTIEVERALRVLDGAVAVLDGAAGVEPQTETVWRQATTYDVPRIVFVNKMDKLGADFQMSVDSIHERLQVNAEAIQWPIGAEDDFEAVIDLITQEAYYPEDDLGEKWAPREIPEEMKELAEEKRNTMIEAVADVDDDLMEKYLEGEDISIEELKAAIRRATLALQFYPVLAGSAYKDKGVQMMLDAVVDYLPGPLDVKPYIANDPKTDEEIDLIADDSKPFAALAFKIMTDPFVGRLTFMRVYTGTLKSGSYVQNTSSDTRERVGRLLQMHATSRTEIEEVFSGDIAAAIGLKNTTTGDSLTDVSHQLILESMEFPEPVIELAIEPKTKADQDKLSNAIQKLAEEDPSFRATTNQETGQTLIAGMGELQLDIMVDRMRREFNVEATVGAPQVAYREAFTKTVQARGFFKRQSGGKGQYGDVYIEFAPNEEGAGFEFEDAIVGGVVPREYIPSVEAGLKDALNAGPLAGFPLVDLKAKLYDGSYHDVDSSEAAFKIAASLALKEAAKTAGAVILEPIMAVDIVAPEDNLGDVMGHVSARRGMIEGQESRGPVLAVKAKVPLSEMFGYATTLRSATQGRGTFQMVFDHYEAVPKNIQEEIIKTNGQED</sequence>
<dbReference type="InterPro" id="IPR047872">
    <property type="entry name" value="EFG_IV"/>
</dbReference>
<dbReference type="InterPro" id="IPR004540">
    <property type="entry name" value="Transl_elong_EFG/EF2"/>
</dbReference>
<dbReference type="Pfam" id="PF03764">
    <property type="entry name" value="EFG_IV"/>
    <property type="match status" value="1"/>
</dbReference>
<evidence type="ECO:0000256" key="2">
    <source>
        <dbReference type="ARBA" id="ARBA00017872"/>
    </source>
</evidence>
<dbReference type="GO" id="GO:0032790">
    <property type="term" value="P:ribosome disassembly"/>
    <property type="evidence" value="ECO:0007669"/>
    <property type="project" value="TreeGrafter"/>
</dbReference>
<comment type="similarity">
    <text evidence="1 7">Belongs to the TRAFAC class translation factor GTPase superfamily. Classic translation factor GTPase family. EF-G/EF-2 subfamily.</text>
</comment>
<dbReference type="Pfam" id="PF22042">
    <property type="entry name" value="EF-G_D2"/>
    <property type="match status" value="1"/>
</dbReference>
<dbReference type="SUPFAM" id="SSF52540">
    <property type="entry name" value="P-loop containing nucleoside triphosphate hydrolases"/>
    <property type="match status" value="1"/>
</dbReference>
<keyword evidence="4 7" id="KW-0251">Elongation factor</keyword>
<feature type="binding site" evidence="7">
    <location>
        <begin position="18"/>
        <end position="25"/>
    </location>
    <ligand>
        <name>GTP</name>
        <dbReference type="ChEBI" id="CHEBI:37565"/>
    </ligand>
</feature>
<dbReference type="PROSITE" id="PS00301">
    <property type="entry name" value="G_TR_1"/>
    <property type="match status" value="1"/>
</dbReference>
<dbReference type="InterPro" id="IPR020568">
    <property type="entry name" value="Ribosomal_Su5_D2-typ_SF"/>
</dbReference>
<dbReference type="GO" id="GO:0003746">
    <property type="term" value="F:translation elongation factor activity"/>
    <property type="evidence" value="ECO:0007669"/>
    <property type="project" value="UniProtKB-UniRule"/>
</dbReference>
<dbReference type="InterPro" id="IPR027417">
    <property type="entry name" value="P-loop_NTPase"/>
</dbReference>
<dbReference type="Pfam" id="PF14492">
    <property type="entry name" value="EFG_III"/>
    <property type="match status" value="1"/>
</dbReference>
<dbReference type="SUPFAM" id="SSF54980">
    <property type="entry name" value="EF-G C-terminal domain-like"/>
    <property type="match status" value="2"/>
</dbReference>
<dbReference type="SMART" id="SM00889">
    <property type="entry name" value="EFG_IV"/>
    <property type="match status" value="1"/>
</dbReference>
<reference evidence="9 10" key="1">
    <citation type="submission" date="2009-04" db="EMBL/GenBank/DDBJ databases">
        <authorList>
            <person name="Qin X."/>
            <person name="Bachman B."/>
            <person name="Battles P."/>
            <person name="Bell A."/>
            <person name="Bess C."/>
            <person name="Bickham C."/>
            <person name="Chaboub L."/>
            <person name="Chen D."/>
            <person name="Coyle M."/>
            <person name="Deiros D.R."/>
            <person name="Dinh H."/>
            <person name="Forbes L."/>
            <person name="Fowler G."/>
            <person name="Francisco L."/>
            <person name="Fu Q."/>
            <person name="Gubbala S."/>
            <person name="Hale W."/>
            <person name="Han Y."/>
            <person name="Hemphill L."/>
            <person name="Highlander S.K."/>
            <person name="Hirani K."/>
            <person name="Hogues M."/>
            <person name="Jackson L."/>
            <person name="Jakkamsetti A."/>
            <person name="Javaid M."/>
            <person name="Jiang H."/>
            <person name="Korchina V."/>
            <person name="Kovar C."/>
            <person name="Lara F."/>
            <person name="Lee S."/>
            <person name="Mata R."/>
            <person name="Mathew T."/>
            <person name="Moen C."/>
            <person name="Morales K."/>
            <person name="Munidasa M."/>
            <person name="Nazareth L."/>
            <person name="Ngo R."/>
            <person name="Nguyen L."/>
            <person name="Okwuonu G."/>
            <person name="Ongeri F."/>
            <person name="Patil S."/>
            <person name="Petrosino J."/>
            <person name="Pham C."/>
            <person name="Pham P."/>
            <person name="Pu L.-L."/>
            <person name="Puazo M."/>
            <person name="Raj R."/>
            <person name="Reid J."/>
            <person name="Rouhana J."/>
            <person name="Saada N."/>
            <person name="Shang Y."/>
            <person name="Simmons D."/>
            <person name="Thornton R."/>
            <person name="Warren J."/>
            <person name="Weissenberger G."/>
            <person name="Zhang J."/>
            <person name="Zhang L."/>
            <person name="Zhou C."/>
            <person name="Zhu D."/>
            <person name="Muzny D."/>
            <person name="Worley K."/>
            <person name="Gibbs R."/>
        </authorList>
    </citation>
    <scope>NUCLEOTIDE SEQUENCE [LARGE SCALE GENOMIC DNA]</scope>
    <source>
        <strain evidence="9 10">ATCC 19254</strain>
    </source>
</reference>
<keyword evidence="7" id="KW-0963">Cytoplasm</keyword>
<organism evidence="9 10">
    <name type="scientific">Leuconostoc mesenteroides subsp. cremoris ATCC 19254</name>
    <dbReference type="NCBI Taxonomy" id="586220"/>
    <lineage>
        <taxon>Bacteria</taxon>
        <taxon>Bacillati</taxon>
        <taxon>Bacillota</taxon>
        <taxon>Bacilli</taxon>
        <taxon>Lactobacillales</taxon>
        <taxon>Lactobacillaceae</taxon>
        <taxon>Leuconostoc</taxon>
    </lineage>
</organism>
<dbReference type="NCBIfam" id="NF009381">
    <property type="entry name" value="PRK12740.1-5"/>
    <property type="match status" value="1"/>
</dbReference>
<dbReference type="HOGENOM" id="CLU_002794_4_1_9"/>
<gene>
    <name evidence="7 9" type="primary">fusA</name>
    <name evidence="9" type="ORF">HMPREF0555_0335</name>
</gene>
<dbReference type="Gene3D" id="3.40.50.300">
    <property type="entry name" value="P-loop containing nucleotide triphosphate hydrolases"/>
    <property type="match status" value="1"/>
</dbReference>
<evidence type="ECO:0000256" key="3">
    <source>
        <dbReference type="ARBA" id="ARBA00022741"/>
    </source>
</evidence>
<dbReference type="CDD" id="cd01434">
    <property type="entry name" value="EFG_mtEFG1_IV"/>
    <property type="match status" value="1"/>
</dbReference>
<accession>C2KI69</accession>
<dbReference type="CDD" id="cd03713">
    <property type="entry name" value="EFG_mtEFG_C"/>
    <property type="match status" value="1"/>
</dbReference>